<dbReference type="EMBL" id="JBDIME010000007">
    <property type="protein sequence ID" value="MEN2790153.1"/>
    <property type="molecule type" value="Genomic_DNA"/>
</dbReference>
<keyword evidence="2" id="KW-1185">Reference proteome</keyword>
<dbReference type="RefSeq" id="WP_343888654.1">
    <property type="nucleotide sequence ID" value="NZ_BAAAEH010000010.1"/>
</dbReference>
<name>A0ABU9Y2W7_9SPHN</name>
<protein>
    <submittedName>
        <fullName evidence="1">Uncharacterized protein</fullName>
    </submittedName>
</protein>
<reference evidence="1 2" key="1">
    <citation type="submission" date="2024-05" db="EMBL/GenBank/DDBJ databases">
        <authorList>
            <person name="Liu Q."/>
            <person name="Xin Y.-H."/>
        </authorList>
    </citation>
    <scope>NUCLEOTIDE SEQUENCE [LARGE SCALE GENOMIC DNA]</scope>
    <source>
        <strain evidence="1 2">CGMCC 1.10181</strain>
    </source>
</reference>
<organism evidence="1 2">
    <name type="scientific">Sphingomonas oligophenolica</name>
    <dbReference type="NCBI Taxonomy" id="301154"/>
    <lineage>
        <taxon>Bacteria</taxon>
        <taxon>Pseudomonadati</taxon>
        <taxon>Pseudomonadota</taxon>
        <taxon>Alphaproteobacteria</taxon>
        <taxon>Sphingomonadales</taxon>
        <taxon>Sphingomonadaceae</taxon>
        <taxon>Sphingomonas</taxon>
    </lineage>
</organism>
<sequence>MERRERAACRVGSARLFDMTVFVGQPAAPSFRQRPFPLFPAVPRCSSRCYRRCSPAVISLFFNNSGIAGNMLITDQKIGPKFQHNSGEK</sequence>
<proteinExistence type="predicted"/>
<accession>A0ABU9Y2W7</accession>
<evidence type="ECO:0000313" key="2">
    <source>
        <dbReference type="Proteomes" id="UP001419910"/>
    </source>
</evidence>
<dbReference type="Proteomes" id="UP001419910">
    <property type="component" value="Unassembled WGS sequence"/>
</dbReference>
<gene>
    <name evidence="1" type="ORF">ABC974_10990</name>
</gene>
<evidence type="ECO:0000313" key="1">
    <source>
        <dbReference type="EMBL" id="MEN2790153.1"/>
    </source>
</evidence>
<comment type="caution">
    <text evidence="1">The sequence shown here is derived from an EMBL/GenBank/DDBJ whole genome shotgun (WGS) entry which is preliminary data.</text>
</comment>